<accession>A0A5N6RAP4</accession>
<protein>
    <submittedName>
        <fullName evidence="1">Uncharacterized protein</fullName>
    </submittedName>
</protein>
<sequence length="52" mass="5638">MSMDIIERDMMIMLSKSRPPELPNAIPASSTWAPTRGPKSLTISGISFSCLA</sequence>
<evidence type="ECO:0000313" key="1">
    <source>
        <dbReference type="EMBL" id="KAE8075714.1"/>
    </source>
</evidence>
<dbReference type="Proteomes" id="UP000327013">
    <property type="component" value="Chromosome 6"/>
</dbReference>
<dbReference type="AlphaFoldDB" id="A0A5N6RAP4"/>
<organism evidence="1 2">
    <name type="scientific">Carpinus fangiana</name>
    <dbReference type="NCBI Taxonomy" id="176857"/>
    <lineage>
        <taxon>Eukaryota</taxon>
        <taxon>Viridiplantae</taxon>
        <taxon>Streptophyta</taxon>
        <taxon>Embryophyta</taxon>
        <taxon>Tracheophyta</taxon>
        <taxon>Spermatophyta</taxon>
        <taxon>Magnoliopsida</taxon>
        <taxon>eudicotyledons</taxon>
        <taxon>Gunneridae</taxon>
        <taxon>Pentapetalae</taxon>
        <taxon>rosids</taxon>
        <taxon>fabids</taxon>
        <taxon>Fagales</taxon>
        <taxon>Betulaceae</taxon>
        <taxon>Carpinus</taxon>
    </lineage>
</organism>
<evidence type="ECO:0000313" key="2">
    <source>
        <dbReference type="Proteomes" id="UP000327013"/>
    </source>
</evidence>
<proteinExistence type="predicted"/>
<dbReference type="EMBL" id="CM017326">
    <property type="protein sequence ID" value="KAE8075714.1"/>
    <property type="molecule type" value="Genomic_DNA"/>
</dbReference>
<gene>
    <name evidence="1" type="ORF">FH972_014407</name>
</gene>
<reference evidence="1 2" key="1">
    <citation type="submission" date="2019-06" db="EMBL/GenBank/DDBJ databases">
        <title>A chromosomal-level reference genome of Carpinus fangiana (Coryloideae, Betulaceae).</title>
        <authorList>
            <person name="Yang X."/>
            <person name="Wang Z."/>
            <person name="Zhang L."/>
            <person name="Hao G."/>
            <person name="Liu J."/>
            <person name="Yang Y."/>
        </authorList>
    </citation>
    <scope>NUCLEOTIDE SEQUENCE [LARGE SCALE GENOMIC DNA]</scope>
    <source>
        <strain evidence="1">Cfa_2016G</strain>
        <tissue evidence="1">Leaf</tissue>
    </source>
</reference>
<name>A0A5N6RAP4_9ROSI</name>
<keyword evidence="2" id="KW-1185">Reference proteome</keyword>